<dbReference type="RefSeq" id="WP_207724295.1">
    <property type="nucleotide sequence ID" value="NZ_WJBB01000056.1"/>
</dbReference>
<sequence length="187" mass="20649">MENNNISTEVKKELTKSKKIIKKIGKTLKSIGPGFVTGAADDDPSGIATYSVAGAQYGYQMTWMSLFLLPAMISIQEMCGRIGIVTGKGLAGVIKEHYSKKLLYFMVMLLVIANIINIGADLGIIAACLQMLFGQNFYMWLIVVAIGIILLEITVPSQYRNNRSRYQAGKYPTNNHPCHQKRINSNA</sequence>
<dbReference type="Pfam" id="PF01566">
    <property type="entry name" value="Nramp"/>
    <property type="match status" value="1"/>
</dbReference>
<comment type="caution">
    <text evidence="8">The sequence shown here is derived from an EMBL/GenBank/DDBJ whole genome shotgun (WGS) entry which is preliminary data.</text>
</comment>
<evidence type="ECO:0000256" key="7">
    <source>
        <dbReference type="SAM" id="Phobius"/>
    </source>
</evidence>
<feature type="compositionally biased region" description="Basic residues" evidence="6">
    <location>
        <begin position="178"/>
        <end position="187"/>
    </location>
</feature>
<evidence type="ECO:0000313" key="9">
    <source>
        <dbReference type="Proteomes" id="UP000653358"/>
    </source>
</evidence>
<evidence type="ECO:0000256" key="5">
    <source>
        <dbReference type="ARBA" id="ARBA00023136"/>
    </source>
</evidence>
<reference evidence="8 9" key="1">
    <citation type="journal article" date="2020" name="mSystems">
        <title>Defining Genomic and Predicted Metabolic Features of the Acetobacterium Genus.</title>
        <authorList>
            <person name="Ross D.E."/>
            <person name="Marshall C.W."/>
            <person name="Gulliver D."/>
            <person name="May H.D."/>
            <person name="Norman R.S."/>
        </authorList>
    </citation>
    <scope>NUCLEOTIDE SEQUENCE [LARGE SCALE GENOMIC DNA]</scope>
    <source>
        <strain evidence="8 9">DSM 9173</strain>
    </source>
</reference>
<gene>
    <name evidence="8" type="ORF">GH807_16840</name>
</gene>
<keyword evidence="4 7" id="KW-1133">Transmembrane helix</keyword>
<evidence type="ECO:0000256" key="4">
    <source>
        <dbReference type="ARBA" id="ARBA00022989"/>
    </source>
</evidence>
<keyword evidence="9" id="KW-1185">Reference proteome</keyword>
<evidence type="ECO:0000256" key="3">
    <source>
        <dbReference type="ARBA" id="ARBA00022692"/>
    </source>
</evidence>
<dbReference type="PANTHER" id="PTHR11706:SF33">
    <property type="entry name" value="NATURAL RESISTANCE-ASSOCIATED MACROPHAGE PROTEIN 2"/>
    <property type="match status" value="1"/>
</dbReference>
<accession>A0ABR6WR23</accession>
<feature type="non-terminal residue" evidence="8">
    <location>
        <position position="187"/>
    </location>
</feature>
<name>A0ABR6WR23_9FIRM</name>
<keyword evidence="2" id="KW-0813">Transport</keyword>
<dbReference type="InterPro" id="IPR001046">
    <property type="entry name" value="NRAMP_fam"/>
</dbReference>
<feature type="region of interest" description="Disordered" evidence="6">
    <location>
        <begin position="166"/>
        <end position="187"/>
    </location>
</feature>
<evidence type="ECO:0000313" key="8">
    <source>
        <dbReference type="EMBL" id="MBC3798681.1"/>
    </source>
</evidence>
<comment type="subcellular location">
    <subcellularLocation>
        <location evidence="1">Membrane</location>
        <topology evidence="1">Multi-pass membrane protein</topology>
    </subcellularLocation>
</comment>
<dbReference type="EMBL" id="WJBB01000056">
    <property type="protein sequence ID" value="MBC3798681.1"/>
    <property type="molecule type" value="Genomic_DNA"/>
</dbReference>
<organism evidence="8 9">
    <name type="scientific">Acetobacterium tundrae</name>
    <dbReference type="NCBI Taxonomy" id="132932"/>
    <lineage>
        <taxon>Bacteria</taxon>
        <taxon>Bacillati</taxon>
        <taxon>Bacillota</taxon>
        <taxon>Clostridia</taxon>
        <taxon>Eubacteriales</taxon>
        <taxon>Eubacteriaceae</taxon>
        <taxon>Acetobacterium</taxon>
    </lineage>
</organism>
<proteinExistence type="predicted"/>
<evidence type="ECO:0000256" key="2">
    <source>
        <dbReference type="ARBA" id="ARBA00022448"/>
    </source>
</evidence>
<dbReference type="PANTHER" id="PTHR11706">
    <property type="entry name" value="SOLUTE CARRIER PROTEIN FAMILY 11 MEMBER"/>
    <property type="match status" value="1"/>
</dbReference>
<evidence type="ECO:0008006" key="10">
    <source>
        <dbReference type="Google" id="ProtNLM"/>
    </source>
</evidence>
<evidence type="ECO:0000256" key="1">
    <source>
        <dbReference type="ARBA" id="ARBA00004141"/>
    </source>
</evidence>
<dbReference type="Proteomes" id="UP000653358">
    <property type="component" value="Unassembled WGS sequence"/>
</dbReference>
<feature type="transmembrane region" description="Helical" evidence="7">
    <location>
        <begin position="102"/>
        <end position="125"/>
    </location>
</feature>
<feature type="transmembrane region" description="Helical" evidence="7">
    <location>
        <begin position="137"/>
        <end position="155"/>
    </location>
</feature>
<keyword evidence="5 7" id="KW-0472">Membrane</keyword>
<protein>
    <recommendedName>
        <fullName evidence="10">Divalent metal cation transporter MntH</fullName>
    </recommendedName>
</protein>
<keyword evidence="3 7" id="KW-0812">Transmembrane</keyword>
<evidence type="ECO:0000256" key="6">
    <source>
        <dbReference type="SAM" id="MobiDB-lite"/>
    </source>
</evidence>